<feature type="transmembrane region" description="Helical" evidence="1">
    <location>
        <begin position="179"/>
        <end position="201"/>
    </location>
</feature>
<dbReference type="RefSeq" id="WP_145268979.1">
    <property type="nucleotide sequence ID" value="NZ_CP036272.1"/>
</dbReference>
<name>A0A517SPM5_9BACT</name>
<keyword evidence="1" id="KW-0472">Membrane</keyword>
<sequence>MSKVPLRVTVEKVFEKLPGVQAGNSRTSKQRCLLRLLATAHQQQLSPAILTKNLAEEYPGSYGHKLQQLHRWLKADGSMSAAVRHTPGILSESDTLAVLCGIETQNIEPTFKILTDSNRDDAGNGAQAPVTSKVGYFVFLSCTISIALAFSMSLVLPMIAYMFEEFGLEMGFGLESLHAYHVLVGIALLFFILATIAVALLQIPDIKRFMTQSFLADWLPSIRSNRQAGIARIVSVPLSQNQPLRPTLLAAAQFHVSAKWRKKLLHVATQLEDNADFWSLANQQGILQPSISKQMRSMQTAQTQSWTLQTLANQREIETDRSAIGFINGVFNLPTIILGFVAGWLILGVMSSLTNLIISLN</sequence>
<dbReference type="PANTHER" id="PTHR30012">
    <property type="entry name" value="GENERAL SECRETION PATHWAY PROTEIN"/>
    <property type="match status" value="1"/>
</dbReference>
<keyword evidence="1" id="KW-0812">Transmembrane</keyword>
<evidence type="ECO:0000313" key="2">
    <source>
        <dbReference type="EMBL" id="QDT58075.1"/>
    </source>
</evidence>
<keyword evidence="1" id="KW-1133">Transmembrane helix</keyword>
<dbReference type="InterPro" id="IPR003004">
    <property type="entry name" value="GspF/PilC"/>
</dbReference>
<keyword evidence="3" id="KW-1185">Reference proteome</keyword>
<gene>
    <name evidence="2" type="ORF">SV7mr_05640</name>
</gene>
<evidence type="ECO:0000313" key="3">
    <source>
        <dbReference type="Proteomes" id="UP000315003"/>
    </source>
</evidence>
<protein>
    <recommendedName>
        <fullName evidence="4">Type II secretion system protein GspF domain-containing protein</fullName>
    </recommendedName>
</protein>
<dbReference type="PANTHER" id="PTHR30012:SF0">
    <property type="entry name" value="TYPE II SECRETION SYSTEM PROTEIN F-RELATED"/>
    <property type="match status" value="1"/>
</dbReference>
<dbReference type="AlphaFoldDB" id="A0A517SPM5"/>
<organism evidence="2 3">
    <name type="scientific">Stieleria bergensis</name>
    <dbReference type="NCBI Taxonomy" id="2528025"/>
    <lineage>
        <taxon>Bacteria</taxon>
        <taxon>Pseudomonadati</taxon>
        <taxon>Planctomycetota</taxon>
        <taxon>Planctomycetia</taxon>
        <taxon>Pirellulales</taxon>
        <taxon>Pirellulaceae</taxon>
        <taxon>Stieleria</taxon>
    </lineage>
</organism>
<dbReference type="EMBL" id="CP036272">
    <property type="protein sequence ID" value="QDT58075.1"/>
    <property type="molecule type" value="Genomic_DNA"/>
</dbReference>
<proteinExistence type="predicted"/>
<feature type="transmembrane region" description="Helical" evidence="1">
    <location>
        <begin position="134"/>
        <end position="159"/>
    </location>
</feature>
<dbReference type="Proteomes" id="UP000315003">
    <property type="component" value="Chromosome"/>
</dbReference>
<dbReference type="OrthoDB" id="242349at2"/>
<evidence type="ECO:0000256" key="1">
    <source>
        <dbReference type="SAM" id="Phobius"/>
    </source>
</evidence>
<accession>A0A517SPM5</accession>
<evidence type="ECO:0008006" key="4">
    <source>
        <dbReference type="Google" id="ProtNLM"/>
    </source>
</evidence>
<reference evidence="2 3" key="1">
    <citation type="submission" date="2019-02" db="EMBL/GenBank/DDBJ databases">
        <title>Deep-cultivation of Planctomycetes and their phenomic and genomic characterization uncovers novel biology.</title>
        <authorList>
            <person name="Wiegand S."/>
            <person name="Jogler M."/>
            <person name="Boedeker C."/>
            <person name="Pinto D."/>
            <person name="Vollmers J."/>
            <person name="Rivas-Marin E."/>
            <person name="Kohn T."/>
            <person name="Peeters S.H."/>
            <person name="Heuer A."/>
            <person name="Rast P."/>
            <person name="Oberbeckmann S."/>
            <person name="Bunk B."/>
            <person name="Jeske O."/>
            <person name="Meyerdierks A."/>
            <person name="Storesund J.E."/>
            <person name="Kallscheuer N."/>
            <person name="Luecker S."/>
            <person name="Lage O.M."/>
            <person name="Pohl T."/>
            <person name="Merkel B.J."/>
            <person name="Hornburger P."/>
            <person name="Mueller R.-W."/>
            <person name="Bruemmer F."/>
            <person name="Labrenz M."/>
            <person name="Spormann A.M."/>
            <person name="Op den Camp H."/>
            <person name="Overmann J."/>
            <person name="Amann R."/>
            <person name="Jetten M.S.M."/>
            <person name="Mascher T."/>
            <person name="Medema M.H."/>
            <person name="Devos D.P."/>
            <person name="Kaster A.-K."/>
            <person name="Ovreas L."/>
            <person name="Rohde M."/>
            <person name="Galperin M.Y."/>
            <person name="Jogler C."/>
        </authorList>
    </citation>
    <scope>NUCLEOTIDE SEQUENCE [LARGE SCALE GENOMIC DNA]</scope>
    <source>
        <strain evidence="2 3">SV_7m_r</strain>
    </source>
</reference>